<evidence type="ECO:0000259" key="3">
    <source>
        <dbReference type="Pfam" id="PF17829"/>
    </source>
</evidence>
<dbReference type="Pfam" id="PF17829">
    <property type="entry name" value="GH115_C"/>
    <property type="match status" value="1"/>
</dbReference>
<name>A0A550CEI6_9AGAR</name>
<accession>A0A550CEI6</accession>
<gene>
    <name evidence="4" type="ORF">BD626DRAFT_495898</name>
</gene>
<dbReference type="Gene3D" id="1.20.58.2150">
    <property type="match status" value="1"/>
</dbReference>
<evidence type="ECO:0000256" key="2">
    <source>
        <dbReference type="SAM" id="SignalP"/>
    </source>
</evidence>
<dbReference type="Gene3D" id="3.30.379.10">
    <property type="entry name" value="Chitobiase/beta-hexosaminidase domain 2-like"/>
    <property type="match status" value="1"/>
</dbReference>
<evidence type="ECO:0000313" key="5">
    <source>
        <dbReference type="Proteomes" id="UP000320762"/>
    </source>
</evidence>
<dbReference type="Proteomes" id="UP000320762">
    <property type="component" value="Unassembled WGS sequence"/>
</dbReference>
<organism evidence="4 5">
    <name type="scientific">Schizophyllum amplum</name>
    <dbReference type="NCBI Taxonomy" id="97359"/>
    <lineage>
        <taxon>Eukaryota</taxon>
        <taxon>Fungi</taxon>
        <taxon>Dikarya</taxon>
        <taxon>Basidiomycota</taxon>
        <taxon>Agaricomycotina</taxon>
        <taxon>Agaricomycetes</taxon>
        <taxon>Agaricomycetidae</taxon>
        <taxon>Agaricales</taxon>
        <taxon>Schizophyllaceae</taxon>
        <taxon>Schizophyllum</taxon>
    </lineage>
</organism>
<dbReference type="EMBL" id="VDMD01000010">
    <property type="protein sequence ID" value="TRM63215.1"/>
    <property type="molecule type" value="Genomic_DNA"/>
</dbReference>
<reference evidence="4 5" key="1">
    <citation type="journal article" date="2019" name="New Phytol.">
        <title>Comparative genomics reveals unique wood-decay strategies and fruiting body development in the Schizophyllaceae.</title>
        <authorList>
            <person name="Almasi E."/>
            <person name="Sahu N."/>
            <person name="Krizsan K."/>
            <person name="Balint B."/>
            <person name="Kovacs G.M."/>
            <person name="Kiss B."/>
            <person name="Cseklye J."/>
            <person name="Drula E."/>
            <person name="Henrissat B."/>
            <person name="Nagy I."/>
            <person name="Chovatia M."/>
            <person name="Adam C."/>
            <person name="LaButti K."/>
            <person name="Lipzen A."/>
            <person name="Riley R."/>
            <person name="Grigoriev I.V."/>
            <person name="Nagy L.G."/>
        </authorList>
    </citation>
    <scope>NUCLEOTIDE SEQUENCE [LARGE SCALE GENOMIC DNA]</scope>
    <source>
        <strain evidence="4 5">NL-1724</strain>
    </source>
</reference>
<dbReference type="InterPro" id="IPR042301">
    <property type="entry name" value="GH115_sf"/>
</dbReference>
<dbReference type="Gene3D" id="2.60.120.1620">
    <property type="match status" value="1"/>
</dbReference>
<dbReference type="GO" id="GO:0016787">
    <property type="term" value="F:hydrolase activity"/>
    <property type="evidence" value="ECO:0007669"/>
    <property type="project" value="UniProtKB-KW"/>
</dbReference>
<evidence type="ECO:0000256" key="1">
    <source>
        <dbReference type="ARBA" id="ARBA00022801"/>
    </source>
</evidence>
<sequence>MLPHAALVTVLSAALGAYALSEGGCVSFDASSSGFPLVGVTIITSEDDFPGVHRAVADFMMDVASVTGTAPVAYNITDMETLPTTALIVGSVNSSVITQLANASSVDVTSLVGQWEKFASGAVPNALSGLENAYVIAGSDKRGTIYGLYELSEQIGVSPWYWWADVPIAQHSEVYLLPCAQGPPTVKYRGIFLNDERPALQNWAAEKFTNGTLSTLLHSPFNHLFYEKLFELILRMKANHLWPAMWGSAFCVDDGLNQATADYYGVVMGTSHQEPMMRSTPNEWNLFGNGTWDYSTNADNIYPYLYEGTARAAPYESIFSMGMRGAGDLPLSDETNIELLTQIVADERQILSDVFNTSDVTTIPQIWTLFQEVQGYYEQGMQVPDDITLLWSDDNWGNVRRFPMPNERNRTGGAGVYYHVDFVGDPRDYKWIESSQISKIYEQMSIAVDYEATRVWMLNVGDLKPYERSTEFFLTLGWNASRWTPDNLDTFVTTWAQREFHVERQEAETITEIVANYTKFSARRRPELVNGTTYSLINYREAESMLAEWDMLRSVSTSIYDGLAPEVQPAYFQLVHHGVLAGANLGEMYIMAGLNQLRASQARLSTNDLADKVQELFEVDYDLEDEYHTILDGKWNHMMDQTHVGYYYWQQPITNTMPAVNRVQSRKQALAGVMRIIPEGTAGAWPGDNPYQCDRGYDCGDPTMSIDRYSPISDRYVDVASGGPASFSWNVSSNATWVSISTEGGDISPDNNEARVYLSVNDWSAIEAYTAAQLTFIATSEGVDPLAVNLTFIAYNPGVPADGFAGFVEGGGVVSIEAPHTARNTPVEDITWKEIPQYGRTFSGMTPWPRTDLNFTAGSGPSLEYDFYTFSNTTSMNVTVFLTPIWNTQGPNNPVSYGLQLDDGDIDIVKYVPYAEKSGGRPTAWEGVDGFVANSIISGISSFEAGSPGVHTLKLWMTQPTVVVQKIVIDLGGQLPSYLGPPESVYVEA</sequence>
<feature type="chain" id="PRO_5022154328" evidence="2">
    <location>
        <begin position="20"/>
        <end position="989"/>
    </location>
</feature>
<dbReference type="PANTHER" id="PTHR37842:SF2">
    <property type="entry name" value="GYLCOSYL HYDROLASE 115 C-TERMINAL DOMAIN-CONTAINING PROTEIN"/>
    <property type="match status" value="1"/>
</dbReference>
<dbReference type="Gene3D" id="3.20.20.520">
    <property type="entry name" value="Glycosyl hydrolase family 115"/>
    <property type="match status" value="1"/>
</dbReference>
<dbReference type="InterPro" id="IPR041437">
    <property type="entry name" value="GH115_C"/>
</dbReference>
<dbReference type="STRING" id="97359.A0A550CEI6"/>
<dbReference type="Pfam" id="PF15979">
    <property type="entry name" value="Glyco_hydro_115"/>
    <property type="match status" value="1"/>
</dbReference>
<comment type="caution">
    <text evidence="4">The sequence shown here is derived from an EMBL/GenBank/DDBJ whole genome shotgun (WGS) entry which is preliminary data.</text>
</comment>
<dbReference type="InterPro" id="IPR031924">
    <property type="entry name" value="GH115"/>
</dbReference>
<dbReference type="PANTHER" id="PTHR37842">
    <property type="match status" value="1"/>
</dbReference>
<evidence type="ECO:0000313" key="4">
    <source>
        <dbReference type="EMBL" id="TRM63215.1"/>
    </source>
</evidence>
<dbReference type="AlphaFoldDB" id="A0A550CEI6"/>
<keyword evidence="2" id="KW-0732">Signal</keyword>
<dbReference type="InterPro" id="IPR029018">
    <property type="entry name" value="Hex-like_dom2"/>
</dbReference>
<protein>
    <submittedName>
        <fullName evidence="4">GH115 alpha-glucuronidase</fullName>
    </submittedName>
</protein>
<dbReference type="OrthoDB" id="4849794at2759"/>
<feature type="signal peptide" evidence="2">
    <location>
        <begin position="1"/>
        <end position="19"/>
    </location>
</feature>
<keyword evidence="5" id="KW-1185">Reference proteome</keyword>
<keyword evidence="1" id="KW-0378">Hydrolase</keyword>
<proteinExistence type="predicted"/>
<feature type="domain" description="Gylcosyl hydrolase 115 C-terminal" evidence="3">
    <location>
        <begin position="806"/>
        <end position="983"/>
    </location>
</feature>